<dbReference type="KEGG" id="asul:DFR86_02570"/>
<evidence type="ECO:0000313" key="2">
    <source>
        <dbReference type="Proteomes" id="UP000248410"/>
    </source>
</evidence>
<reference evidence="1 2" key="1">
    <citation type="submission" date="2018-05" db="EMBL/GenBank/DDBJ databases">
        <title>Complete Genome Sequences of Extremely Thermoacidophilic, Metal-Mobilizing Type-Strain Members of the Archaeal Family Sulfolobaceae: Acidianus brierleyi DSM-1651T, Acidianus sulfidivorans DSM-18786T, Metallosphaera hakonensis DSM-7519T, and Metallosphaera prunae DSM-10039T.</title>
        <authorList>
            <person name="Counts J.A."/>
            <person name="Kelly R.M."/>
        </authorList>
    </citation>
    <scope>NUCLEOTIDE SEQUENCE [LARGE SCALE GENOMIC DNA]</scope>
    <source>
        <strain evidence="1 2">JP7</strain>
    </source>
</reference>
<dbReference type="AlphaFoldDB" id="A0A2U9IKJ5"/>
<dbReference type="Proteomes" id="UP000248410">
    <property type="component" value="Chromosome"/>
</dbReference>
<name>A0A2U9IKJ5_9CREN</name>
<accession>A0A2U9IKJ5</accession>
<sequence>MEQISNIRNFYFTPVISSSLLKINFESFPVRKNIKSTLFFSISKKEGINIKEFINYSGVPELYDPKFDSWDLSFNKKSDGLIISNKFEDDYPTLDFSSLRSFKSFNDIIKAMYNNLLIESFIIDYGTRDIIVDVFTYSDKVQDMLEYIPFIRFSIVTDMEDGTLYITELSIPYKYFKSVSEILAEMKSECEYLFTINKKPYVSRII</sequence>
<gene>
    <name evidence="1" type="ORF">DFR86_02570</name>
</gene>
<dbReference type="OrthoDB" id="34621at2157"/>
<dbReference type="EMBL" id="CP029288">
    <property type="protein sequence ID" value="AWR96541.1"/>
    <property type="molecule type" value="Genomic_DNA"/>
</dbReference>
<dbReference type="GeneID" id="36836817"/>
<dbReference type="RefSeq" id="WP_110379431.1">
    <property type="nucleotide sequence ID" value="NZ_CP029288.2"/>
</dbReference>
<protein>
    <submittedName>
        <fullName evidence="1">Uncharacterized protein</fullName>
    </submittedName>
</protein>
<organism evidence="1 2">
    <name type="scientific">Acidianus sulfidivorans JP7</name>
    <dbReference type="NCBI Taxonomy" id="619593"/>
    <lineage>
        <taxon>Archaea</taxon>
        <taxon>Thermoproteota</taxon>
        <taxon>Thermoprotei</taxon>
        <taxon>Sulfolobales</taxon>
        <taxon>Sulfolobaceae</taxon>
        <taxon>Acidianus</taxon>
    </lineage>
</organism>
<evidence type="ECO:0000313" key="1">
    <source>
        <dbReference type="EMBL" id="AWR96541.1"/>
    </source>
</evidence>
<proteinExistence type="predicted"/>
<keyword evidence="2" id="KW-1185">Reference proteome</keyword>